<feature type="region of interest" description="Disordered" evidence="1">
    <location>
        <begin position="50"/>
        <end position="80"/>
    </location>
</feature>
<keyword evidence="3" id="KW-1185">Reference proteome</keyword>
<dbReference type="Proteomes" id="UP000181997">
    <property type="component" value="Unassembled WGS sequence"/>
</dbReference>
<dbReference type="EMBL" id="FMAU01000002">
    <property type="protein sequence ID" value="SCC00487.1"/>
    <property type="molecule type" value="Genomic_DNA"/>
</dbReference>
<dbReference type="AlphaFoldDB" id="A0A0V8HIP1"/>
<name>A0A0V8HIP1_9BACI</name>
<protein>
    <submittedName>
        <fullName evidence="2">Spore germination protein PB</fullName>
    </submittedName>
</protein>
<evidence type="ECO:0000313" key="3">
    <source>
        <dbReference type="Proteomes" id="UP000181997"/>
    </source>
</evidence>
<gene>
    <name evidence="2" type="ORF">GA0061094_1788</name>
</gene>
<reference evidence="3" key="1">
    <citation type="submission" date="2016-08" db="EMBL/GenBank/DDBJ databases">
        <authorList>
            <person name="Varghese N."/>
            <person name="Submissions Spin"/>
        </authorList>
    </citation>
    <scope>NUCLEOTIDE SEQUENCE [LARGE SCALE GENOMIC DNA]</scope>
    <source>
        <strain evidence="3">SGD-1123</strain>
    </source>
</reference>
<dbReference type="RefSeq" id="WP_032089208.1">
    <property type="nucleotide sequence ID" value="NZ_FMAU01000002.1"/>
</dbReference>
<feature type="compositionally biased region" description="Low complexity" evidence="1">
    <location>
        <begin position="50"/>
        <end position="70"/>
    </location>
</feature>
<dbReference type="OrthoDB" id="2971631at2"/>
<organism evidence="2 3">
    <name type="scientific">[Bacillus] enclensis</name>
    <dbReference type="NCBI Taxonomy" id="1402860"/>
    <lineage>
        <taxon>Bacteria</taxon>
        <taxon>Bacillati</taxon>
        <taxon>Bacillota</taxon>
        <taxon>Bacilli</taxon>
        <taxon>Bacillales</taxon>
        <taxon>Bacillaceae</taxon>
        <taxon>Rossellomorea</taxon>
    </lineage>
</organism>
<dbReference type="Pfam" id="PF10803">
    <property type="entry name" value="GerPB"/>
    <property type="match status" value="1"/>
</dbReference>
<proteinExistence type="predicted"/>
<evidence type="ECO:0000256" key="1">
    <source>
        <dbReference type="SAM" id="MobiDB-lite"/>
    </source>
</evidence>
<evidence type="ECO:0000313" key="2">
    <source>
        <dbReference type="EMBL" id="SCC00487.1"/>
    </source>
</evidence>
<sequence>MNYYLQQTIQIRFIKIGGMTNSSVLQIGACGQINSKSYLYNTGGFTEPAPAAKKSGEAGAAEAGGPSASPLVPLQTPGTA</sequence>
<accession>A0A0V8HIP1</accession>
<dbReference type="InterPro" id="IPR024255">
    <property type="entry name" value="GerPB"/>
</dbReference>